<evidence type="ECO:0000259" key="18">
    <source>
        <dbReference type="PROSITE" id="PS51741"/>
    </source>
</evidence>
<dbReference type="GO" id="GO:0035091">
    <property type="term" value="F:phosphatidylinositol binding"/>
    <property type="evidence" value="ECO:0007669"/>
    <property type="project" value="Ensembl"/>
</dbReference>
<dbReference type="Ensembl" id="ENSSMRT00000029662.1">
    <property type="protein sequence ID" value="ENSSMRP00000025332.1"/>
    <property type="gene ID" value="ENSSMRG00000019453.1"/>
</dbReference>
<accession>A0A8D0E2J3</accession>
<dbReference type="Gene3D" id="1.20.1270.60">
    <property type="entry name" value="Arfaptin homology (AH) domain/BAR domain"/>
    <property type="match status" value="1"/>
</dbReference>
<dbReference type="PROSITE" id="PS51741">
    <property type="entry name" value="F_BAR"/>
    <property type="match status" value="1"/>
</dbReference>
<dbReference type="GO" id="GO:2000145">
    <property type="term" value="P:regulation of cell motility"/>
    <property type="evidence" value="ECO:0007669"/>
    <property type="project" value="Ensembl"/>
</dbReference>
<keyword evidence="20" id="KW-1185">Reference proteome</keyword>
<protein>
    <recommendedName>
        <fullName evidence="9">Tyrosine-protein kinase</fullName>
        <ecNumber evidence="9">2.7.10.2</ecNumber>
    </recommendedName>
</protein>
<evidence type="ECO:0000256" key="9">
    <source>
        <dbReference type="PIRNR" id="PIRNR000632"/>
    </source>
</evidence>
<name>A0A8D0E2J3_SALMN</name>
<feature type="region of interest" description="Disordered" evidence="15">
    <location>
        <begin position="396"/>
        <end position="426"/>
    </location>
</feature>
<dbReference type="GO" id="GO:0030155">
    <property type="term" value="P:regulation of cell adhesion"/>
    <property type="evidence" value="ECO:0007669"/>
    <property type="project" value="Ensembl"/>
</dbReference>
<dbReference type="InterPro" id="IPR011009">
    <property type="entry name" value="Kinase-like_dom_sf"/>
</dbReference>
<dbReference type="GO" id="GO:0008017">
    <property type="term" value="F:microtubule binding"/>
    <property type="evidence" value="ECO:0007669"/>
    <property type="project" value="Ensembl"/>
</dbReference>
<dbReference type="InterPro" id="IPR000719">
    <property type="entry name" value="Prot_kinase_dom"/>
</dbReference>
<dbReference type="GO" id="GO:0042127">
    <property type="term" value="P:regulation of cell population proliferation"/>
    <property type="evidence" value="ECO:0007669"/>
    <property type="project" value="Ensembl"/>
</dbReference>
<keyword evidence="3 9" id="KW-0547">Nucleotide-binding</keyword>
<evidence type="ECO:0000256" key="14">
    <source>
        <dbReference type="PROSITE-ProRule" id="PRU10141"/>
    </source>
</evidence>
<comment type="catalytic activity">
    <reaction evidence="8 9">
        <text>L-tyrosyl-[protein] + ATP = O-phospho-L-tyrosyl-[protein] + ADP + H(+)</text>
        <dbReference type="Rhea" id="RHEA:10596"/>
        <dbReference type="Rhea" id="RHEA-COMP:10136"/>
        <dbReference type="Rhea" id="RHEA-COMP:20101"/>
        <dbReference type="ChEBI" id="CHEBI:15378"/>
        <dbReference type="ChEBI" id="CHEBI:30616"/>
        <dbReference type="ChEBI" id="CHEBI:46858"/>
        <dbReference type="ChEBI" id="CHEBI:61978"/>
        <dbReference type="ChEBI" id="CHEBI:456216"/>
        <dbReference type="EC" id="2.7.10.2"/>
    </reaction>
</comment>
<dbReference type="Gene3D" id="1.10.287.160">
    <property type="entry name" value="HR1 repeat"/>
    <property type="match status" value="1"/>
</dbReference>
<evidence type="ECO:0000259" key="17">
    <source>
        <dbReference type="PROSITE" id="PS50011"/>
    </source>
</evidence>
<feature type="active site" description="Proton acceptor" evidence="10">
    <location>
        <position position="690"/>
    </location>
</feature>
<keyword evidence="1" id="KW-0597">Phosphoprotein</keyword>
<dbReference type="SUPFAM" id="SSF56112">
    <property type="entry name" value="Protein kinase-like (PK-like)"/>
    <property type="match status" value="1"/>
</dbReference>
<evidence type="ECO:0000313" key="19">
    <source>
        <dbReference type="Ensembl" id="ENSSMRP00000025332.1"/>
    </source>
</evidence>
<keyword evidence="12" id="KW-0727">SH2 domain</keyword>
<dbReference type="Pfam" id="PF00017">
    <property type="entry name" value="SH2"/>
    <property type="match status" value="1"/>
</dbReference>
<dbReference type="GeneTree" id="ENSGT00940000158881"/>
<dbReference type="Gene3D" id="1.10.510.10">
    <property type="entry name" value="Transferase(Phosphotransferase) domain 1"/>
    <property type="match status" value="1"/>
</dbReference>
<dbReference type="PROSITE" id="PS50001">
    <property type="entry name" value="SH2"/>
    <property type="match status" value="1"/>
</dbReference>
<dbReference type="AlphaFoldDB" id="A0A8D0E2J3"/>
<organism evidence="19 20">
    <name type="scientific">Salvator merianae</name>
    <name type="common">Argentine black and white tegu</name>
    <name type="synonym">Tupinambis merianae</name>
    <dbReference type="NCBI Taxonomy" id="96440"/>
    <lineage>
        <taxon>Eukaryota</taxon>
        <taxon>Metazoa</taxon>
        <taxon>Chordata</taxon>
        <taxon>Craniata</taxon>
        <taxon>Vertebrata</taxon>
        <taxon>Euteleostomi</taxon>
        <taxon>Lepidosauria</taxon>
        <taxon>Squamata</taxon>
        <taxon>Bifurcata</taxon>
        <taxon>Unidentata</taxon>
        <taxon>Episquamata</taxon>
        <taxon>Laterata</taxon>
        <taxon>Teiioidea</taxon>
        <taxon>Teiidae</taxon>
        <taxon>Salvator</taxon>
    </lineage>
</organism>
<dbReference type="InterPro" id="IPR016250">
    <property type="entry name" value="Tyr-prot_kinase_Fes/Fps"/>
</dbReference>
<keyword evidence="7 9" id="KW-0829">Tyrosine-protein kinase</keyword>
<evidence type="ECO:0000256" key="3">
    <source>
        <dbReference type="ARBA" id="ARBA00022741"/>
    </source>
</evidence>
<feature type="binding site" evidence="11 14">
    <location>
        <position position="597"/>
    </location>
    <ligand>
        <name>ATP</name>
        <dbReference type="ChEBI" id="CHEBI:30616"/>
    </ligand>
</feature>
<evidence type="ECO:0000256" key="2">
    <source>
        <dbReference type="ARBA" id="ARBA00022679"/>
    </source>
</evidence>
<dbReference type="EC" id="2.7.10.2" evidence="9"/>
<evidence type="ECO:0000256" key="7">
    <source>
        <dbReference type="ARBA" id="ARBA00023137"/>
    </source>
</evidence>
<evidence type="ECO:0000313" key="20">
    <source>
        <dbReference type="Proteomes" id="UP000694421"/>
    </source>
</evidence>
<evidence type="ECO:0000256" key="6">
    <source>
        <dbReference type="ARBA" id="ARBA00023054"/>
    </source>
</evidence>
<dbReference type="SMART" id="SM00252">
    <property type="entry name" value="SH2"/>
    <property type="match status" value="1"/>
</dbReference>
<dbReference type="Proteomes" id="UP000694421">
    <property type="component" value="Unplaced"/>
</dbReference>
<dbReference type="GO" id="GO:0007098">
    <property type="term" value="P:centrosome cycle"/>
    <property type="evidence" value="ECO:0007669"/>
    <property type="project" value="Ensembl"/>
</dbReference>
<dbReference type="InterPro" id="IPR050198">
    <property type="entry name" value="Non-receptor_tyrosine_kinases"/>
</dbReference>
<dbReference type="Pfam" id="PF07714">
    <property type="entry name" value="PK_Tyr_Ser-Thr"/>
    <property type="match status" value="1"/>
</dbReference>
<dbReference type="PRINTS" id="PR00109">
    <property type="entry name" value="TYRKINASE"/>
</dbReference>
<feature type="domain" description="Protein kinase" evidence="17">
    <location>
        <begin position="568"/>
        <end position="825"/>
    </location>
</feature>
<evidence type="ECO:0000256" key="4">
    <source>
        <dbReference type="ARBA" id="ARBA00022777"/>
    </source>
</evidence>
<evidence type="ECO:0000256" key="10">
    <source>
        <dbReference type="PIRSR" id="PIRSR000632-1"/>
    </source>
</evidence>
<dbReference type="CDD" id="cd10361">
    <property type="entry name" value="SH2_Fps_family"/>
    <property type="match status" value="1"/>
</dbReference>
<dbReference type="PROSITE" id="PS00107">
    <property type="entry name" value="PROTEIN_KINASE_ATP"/>
    <property type="match status" value="1"/>
</dbReference>
<dbReference type="Pfam" id="PF00611">
    <property type="entry name" value="FCH"/>
    <property type="match status" value="1"/>
</dbReference>
<dbReference type="InterPro" id="IPR008266">
    <property type="entry name" value="Tyr_kinase_AS"/>
</dbReference>
<dbReference type="GO" id="GO:0045657">
    <property type="term" value="P:positive regulation of monocyte differentiation"/>
    <property type="evidence" value="ECO:0007669"/>
    <property type="project" value="Ensembl"/>
</dbReference>
<dbReference type="GO" id="GO:0071305">
    <property type="term" value="P:cellular response to vitamin D"/>
    <property type="evidence" value="ECO:0007669"/>
    <property type="project" value="Ensembl"/>
</dbReference>
<sequence>MGFGVQLGCAEGHRALMQLQEAELRLLDGLRKWMAQRAKSDREYAALLHQMHEQAAKHGGGGGQPGGSPIGQCWASLVTQTEAVSQLVERHAEALLSGPLPALGLLIRGKQQLRRSYGEWWQQLSQELVRSTQQEPERLKAQYRANARESVQAKRKFQEASKEKEREKVKDRYVRSLWKLYSLHNQYVLALKAAEVQHAHHYQQALPGLLQSLHSLLQETAHMTKAAMQEYASITSLVQEEMVTVHQAMGRTIERLQPDTEYIGFLPGECPAAVTFDTSLLEELEAEGLQAGQLQLNELTLESLEHRCGQAGDGECRRAPPALCQHVGHLIWPQAWGREALSSQSHLPPCLGFSLCSLRLLGKRQALHEALHLCQLAQGAQNRLQAQWDLLRQTLDQLGSGDPPPAPTLLDDNQSRSSGEQERSGGRIPALEALKHHISGVFRPRVSLPAPVPLLPEVQKPLRQQSWYHGAIPRAEVQRLLQASGDFLVRESQGKQEYVLSVLWDEQLRHFILQAVDNLYRLEGEAFPTIPLLIDHFLKAKQPITKKSGALLVKPIPKDKWVLDHEDVVLGERIGQGNFGDVFSGRLRCDNTPVAVKSCRETLPPELKAKFLQEARILKQYTHPNIVQLIGICTQRHPIYIVMELVPGGDFLTFLRNKGPHLRTGDLLGMLEEAAAGMEYLAGKHCIHRDLAARNCLVTEKSSLKISDFGMSREQEDGIYSCAGGMKQIPVKWTAPEALAYGRYSSESDVWSFGILTWEAFSLGAPPYPNMSNQQAREFVDKGMRLSAPEQCPEDVYQLMLRCWEHEPQKRPNFSILRKELLAILRKQQ</sequence>
<evidence type="ECO:0000256" key="8">
    <source>
        <dbReference type="ARBA" id="ARBA00051245"/>
    </source>
</evidence>
<dbReference type="SMART" id="SM00219">
    <property type="entry name" value="TyrKc"/>
    <property type="match status" value="1"/>
</dbReference>
<evidence type="ECO:0000259" key="16">
    <source>
        <dbReference type="PROSITE" id="PS50001"/>
    </source>
</evidence>
<dbReference type="Gene3D" id="3.30.505.10">
    <property type="entry name" value="SH2 domain"/>
    <property type="match status" value="1"/>
</dbReference>
<dbReference type="InterPro" id="IPR031160">
    <property type="entry name" value="F_BAR_dom"/>
</dbReference>
<comment type="subcellular location">
    <subcellularLocation>
        <location evidence="9">Cytoplasm</location>
        <location evidence="9">Cytoskeleton</location>
    </subcellularLocation>
</comment>
<evidence type="ECO:0000256" key="12">
    <source>
        <dbReference type="PROSITE-ProRule" id="PRU00191"/>
    </source>
</evidence>
<dbReference type="GO" id="GO:0005925">
    <property type="term" value="C:focal adhesion"/>
    <property type="evidence" value="ECO:0007669"/>
    <property type="project" value="Ensembl"/>
</dbReference>
<dbReference type="GO" id="GO:0010976">
    <property type="term" value="P:positive regulation of neuron projection development"/>
    <property type="evidence" value="ECO:0007669"/>
    <property type="project" value="Ensembl"/>
</dbReference>
<comment type="similarity">
    <text evidence="9">Belongs to the protein kinase superfamily. Tyr protein kinase family. Fes/fps subfamily.</text>
</comment>
<dbReference type="InterPro" id="IPR020635">
    <property type="entry name" value="Tyr_kinase_cat_dom"/>
</dbReference>
<dbReference type="GO" id="GO:0031410">
    <property type="term" value="C:cytoplasmic vesicle"/>
    <property type="evidence" value="ECO:0007669"/>
    <property type="project" value="Ensembl"/>
</dbReference>
<dbReference type="PANTHER" id="PTHR24418">
    <property type="entry name" value="TYROSINE-PROTEIN KINASE"/>
    <property type="match status" value="1"/>
</dbReference>
<evidence type="ECO:0000256" key="1">
    <source>
        <dbReference type="ARBA" id="ARBA00022553"/>
    </source>
</evidence>
<dbReference type="InterPro" id="IPR001060">
    <property type="entry name" value="FCH_dom"/>
</dbReference>
<dbReference type="GO" id="GO:0009898">
    <property type="term" value="C:cytoplasmic side of plasma membrane"/>
    <property type="evidence" value="ECO:0007669"/>
    <property type="project" value="Ensembl"/>
</dbReference>
<proteinExistence type="inferred from homology"/>
<feature type="domain" description="SH2" evidence="16">
    <location>
        <begin position="467"/>
        <end position="556"/>
    </location>
</feature>
<feature type="domain" description="F-BAR" evidence="18">
    <location>
        <begin position="1"/>
        <end position="261"/>
    </location>
</feature>
<dbReference type="SMART" id="SM00055">
    <property type="entry name" value="FCH"/>
    <property type="match status" value="1"/>
</dbReference>
<dbReference type="FunFam" id="3.30.200.20:FF:000089">
    <property type="entry name" value="Tyrosine-protein kinase"/>
    <property type="match status" value="1"/>
</dbReference>
<keyword evidence="2 9" id="KW-0808">Transferase</keyword>
<dbReference type="PRINTS" id="PR00401">
    <property type="entry name" value="SH2DOMAIN"/>
</dbReference>
<dbReference type="FunFam" id="1.10.510.10:FF:000212">
    <property type="entry name" value="Tyrosine-protein kinase"/>
    <property type="match status" value="1"/>
</dbReference>
<dbReference type="InterPro" id="IPR001245">
    <property type="entry name" value="Ser-Thr/Tyr_kinase_cat_dom"/>
</dbReference>
<feature type="binding site" evidence="11">
    <location>
        <begin position="574"/>
        <end position="582"/>
    </location>
    <ligand>
        <name>ATP</name>
        <dbReference type="ChEBI" id="CHEBI:30616"/>
    </ligand>
</feature>
<dbReference type="PROSITE" id="PS50011">
    <property type="entry name" value="PROTEIN_KINASE_DOM"/>
    <property type="match status" value="1"/>
</dbReference>
<keyword evidence="5 9" id="KW-0067">ATP-binding</keyword>
<dbReference type="SUPFAM" id="SSF103657">
    <property type="entry name" value="BAR/IMD domain-like"/>
    <property type="match status" value="1"/>
</dbReference>
<dbReference type="GO" id="GO:0005524">
    <property type="term" value="F:ATP binding"/>
    <property type="evidence" value="ECO:0007669"/>
    <property type="project" value="UniProtKB-UniRule"/>
</dbReference>
<dbReference type="SUPFAM" id="SSF55550">
    <property type="entry name" value="SH2 domain"/>
    <property type="match status" value="1"/>
</dbReference>
<dbReference type="InterPro" id="IPR036860">
    <property type="entry name" value="SH2_dom_sf"/>
</dbReference>
<keyword evidence="4 9" id="KW-0418">Kinase</keyword>
<dbReference type="GO" id="GO:0031116">
    <property type="term" value="P:positive regulation of microtubule polymerization"/>
    <property type="evidence" value="ECO:0007669"/>
    <property type="project" value="Ensembl"/>
</dbReference>
<dbReference type="GO" id="GO:0043304">
    <property type="term" value="P:regulation of mast cell degranulation"/>
    <property type="evidence" value="ECO:0007669"/>
    <property type="project" value="Ensembl"/>
</dbReference>
<dbReference type="PIRSF" id="PIRSF000632">
    <property type="entry name" value="TyrPK_fps"/>
    <property type="match status" value="1"/>
</dbReference>
<evidence type="ECO:0000256" key="13">
    <source>
        <dbReference type="PROSITE-ProRule" id="PRU01077"/>
    </source>
</evidence>
<evidence type="ECO:0000256" key="5">
    <source>
        <dbReference type="ARBA" id="ARBA00022840"/>
    </source>
</evidence>
<dbReference type="InterPro" id="IPR035849">
    <property type="entry name" value="Fes/Fps/Fer_SH2"/>
</dbReference>
<reference evidence="19" key="1">
    <citation type="submission" date="2025-08" db="UniProtKB">
        <authorList>
            <consortium name="Ensembl"/>
        </authorList>
    </citation>
    <scope>IDENTIFICATION</scope>
</reference>
<dbReference type="GO" id="GO:0004715">
    <property type="term" value="F:non-membrane spanning protein tyrosine kinase activity"/>
    <property type="evidence" value="ECO:0007669"/>
    <property type="project" value="UniProtKB-EC"/>
</dbReference>
<dbReference type="InterPro" id="IPR017441">
    <property type="entry name" value="Protein_kinase_ATP_BS"/>
</dbReference>
<dbReference type="GO" id="GO:0001578">
    <property type="term" value="P:microtubule bundle formation"/>
    <property type="evidence" value="ECO:0007669"/>
    <property type="project" value="Ensembl"/>
</dbReference>
<keyword evidence="6 13" id="KW-0175">Coiled coil</keyword>
<dbReference type="InterPro" id="IPR027267">
    <property type="entry name" value="AH/BAR_dom_sf"/>
</dbReference>
<keyword evidence="9" id="KW-0206">Cytoskeleton</keyword>
<dbReference type="OMA" id="QNTENMY"/>
<dbReference type="GO" id="GO:0008360">
    <property type="term" value="P:regulation of cell shape"/>
    <property type="evidence" value="ECO:0007669"/>
    <property type="project" value="Ensembl"/>
</dbReference>
<dbReference type="InterPro" id="IPR000980">
    <property type="entry name" value="SH2"/>
</dbReference>
<dbReference type="GO" id="GO:0015630">
    <property type="term" value="C:microtubule cytoskeleton"/>
    <property type="evidence" value="ECO:0007669"/>
    <property type="project" value="Ensembl"/>
</dbReference>
<keyword evidence="9" id="KW-0963">Cytoplasm</keyword>
<dbReference type="PROSITE" id="PS00109">
    <property type="entry name" value="PROTEIN_KINASE_TYR"/>
    <property type="match status" value="1"/>
</dbReference>
<evidence type="ECO:0000256" key="15">
    <source>
        <dbReference type="SAM" id="MobiDB-lite"/>
    </source>
</evidence>
<dbReference type="GO" id="GO:0034987">
    <property type="term" value="F:immunoglobulin receptor binding"/>
    <property type="evidence" value="ECO:0007669"/>
    <property type="project" value="Ensembl"/>
</dbReference>
<reference evidence="19" key="2">
    <citation type="submission" date="2025-09" db="UniProtKB">
        <authorList>
            <consortium name="Ensembl"/>
        </authorList>
    </citation>
    <scope>IDENTIFICATION</scope>
</reference>
<dbReference type="Gene3D" id="3.30.200.20">
    <property type="entry name" value="Phosphorylase Kinase, domain 1"/>
    <property type="match status" value="1"/>
</dbReference>
<evidence type="ECO:0000256" key="11">
    <source>
        <dbReference type="PIRSR" id="PIRSR000632-2"/>
    </source>
</evidence>